<evidence type="ECO:0000256" key="6">
    <source>
        <dbReference type="RuleBase" id="RU000716"/>
    </source>
</evidence>
<accession>A0ABQ1HP01</accession>
<evidence type="ECO:0000313" key="10">
    <source>
        <dbReference type="EMBL" id="GGA83557.1"/>
    </source>
</evidence>
<reference evidence="11" key="1">
    <citation type="journal article" date="2019" name="Int. J. Syst. Evol. Microbiol.">
        <title>The Global Catalogue of Microorganisms (GCM) 10K type strain sequencing project: providing services to taxonomists for standard genome sequencing and annotation.</title>
        <authorList>
            <consortium name="The Broad Institute Genomics Platform"/>
            <consortium name="The Broad Institute Genome Sequencing Center for Infectious Disease"/>
            <person name="Wu L."/>
            <person name="Ma J."/>
        </authorList>
    </citation>
    <scope>NUCLEOTIDE SEQUENCE [LARGE SCALE GENOMIC DNA]</scope>
    <source>
        <strain evidence="11">CGMCC 1.15905</strain>
    </source>
</reference>
<dbReference type="RefSeq" id="WP_188664200.1">
    <property type="nucleotide sequence ID" value="NZ_BMKC01000003.1"/>
</dbReference>
<name>A0ABQ1HP01_9GAMM</name>
<dbReference type="PANTHER" id="PTHR43133">
    <property type="entry name" value="RNA POLYMERASE ECF-TYPE SIGMA FACTO"/>
    <property type="match status" value="1"/>
</dbReference>
<dbReference type="Proteomes" id="UP000623419">
    <property type="component" value="Unassembled WGS sequence"/>
</dbReference>
<dbReference type="SUPFAM" id="SSF88659">
    <property type="entry name" value="Sigma3 and sigma4 domains of RNA polymerase sigma factors"/>
    <property type="match status" value="1"/>
</dbReference>
<feature type="transmembrane region" description="Helical" evidence="7">
    <location>
        <begin position="281"/>
        <end position="300"/>
    </location>
</feature>
<keyword evidence="11" id="KW-1185">Reference proteome</keyword>
<evidence type="ECO:0000256" key="2">
    <source>
        <dbReference type="ARBA" id="ARBA00023015"/>
    </source>
</evidence>
<comment type="similarity">
    <text evidence="1 6">Belongs to the sigma-70 factor family. ECF subfamily.</text>
</comment>
<dbReference type="InterPro" id="IPR013324">
    <property type="entry name" value="RNA_pol_sigma_r3/r4-like"/>
</dbReference>
<dbReference type="Pfam" id="PF08281">
    <property type="entry name" value="Sigma70_r4_2"/>
    <property type="match status" value="1"/>
</dbReference>
<dbReference type="Pfam" id="PF04542">
    <property type="entry name" value="Sigma70_r2"/>
    <property type="match status" value="1"/>
</dbReference>
<keyword evidence="7" id="KW-1133">Transmembrane helix</keyword>
<proteinExistence type="inferred from homology"/>
<dbReference type="InterPro" id="IPR013249">
    <property type="entry name" value="RNA_pol_sigma70_r4_t2"/>
</dbReference>
<dbReference type="InterPro" id="IPR000838">
    <property type="entry name" value="RNA_pol_sigma70_ECF_CS"/>
</dbReference>
<sequence>MTPDVLNTLIERDLPAARNGDAVAYGRLVSATQRMVASVAMAITRDLQTSEDIAQDTFLTAWQRIGQLGSASSFLPWLRQVARNRAIDHVRAGRYRETPADPMDYLAEVAGDPQHGPAETFAREHEARQLADALDEIPETSRDVLLLYYREGERSQSVAALLGISDAAVRKRLQRGRDSLRAELLKRFADAARSSAPGVAFTATIGTAIAMSVPATAAAAVAGTGAAKSGAAGFAAKLSLGTLSGLFAAIGLVLAASVWEMRGYLRKARSPAERRALVHNAIVYGALMASYVAVLAWSVFDAWSASQIMATACGVSLLLFVLTFERRRHQRRHGQAAGRAGGRV</sequence>
<feature type="domain" description="RNA polymerase sigma-70 region 2" evidence="8">
    <location>
        <begin position="28"/>
        <end position="93"/>
    </location>
</feature>
<dbReference type="Gene3D" id="1.10.1740.10">
    <property type="match status" value="1"/>
</dbReference>
<evidence type="ECO:0000256" key="7">
    <source>
        <dbReference type="SAM" id="Phobius"/>
    </source>
</evidence>
<dbReference type="SUPFAM" id="SSF88946">
    <property type="entry name" value="Sigma2 domain of RNA polymerase sigma factors"/>
    <property type="match status" value="1"/>
</dbReference>
<evidence type="ECO:0000259" key="8">
    <source>
        <dbReference type="Pfam" id="PF04542"/>
    </source>
</evidence>
<evidence type="ECO:0000313" key="11">
    <source>
        <dbReference type="Proteomes" id="UP000623419"/>
    </source>
</evidence>
<keyword evidence="7" id="KW-0472">Membrane</keyword>
<dbReference type="PROSITE" id="PS01063">
    <property type="entry name" value="SIGMA70_ECF"/>
    <property type="match status" value="1"/>
</dbReference>
<keyword evidence="4 6" id="KW-0238">DNA-binding</keyword>
<dbReference type="InterPro" id="IPR036388">
    <property type="entry name" value="WH-like_DNA-bd_sf"/>
</dbReference>
<dbReference type="PANTHER" id="PTHR43133:SF25">
    <property type="entry name" value="RNA POLYMERASE SIGMA FACTOR RFAY-RELATED"/>
    <property type="match status" value="1"/>
</dbReference>
<dbReference type="EMBL" id="BMKC01000003">
    <property type="protein sequence ID" value="GGA83557.1"/>
    <property type="molecule type" value="Genomic_DNA"/>
</dbReference>
<evidence type="ECO:0000256" key="5">
    <source>
        <dbReference type="ARBA" id="ARBA00023163"/>
    </source>
</evidence>
<comment type="caution">
    <text evidence="10">The sequence shown here is derived from an EMBL/GenBank/DDBJ whole genome shotgun (WGS) entry which is preliminary data.</text>
</comment>
<keyword evidence="5 6" id="KW-0804">Transcription</keyword>
<dbReference type="InterPro" id="IPR007627">
    <property type="entry name" value="RNA_pol_sigma70_r2"/>
</dbReference>
<gene>
    <name evidence="10" type="primary">rfaY</name>
    <name evidence="10" type="ORF">GCM10011521_22400</name>
</gene>
<organism evidence="10 11">
    <name type="scientific">Arenimonas soli</name>
    <dbReference type="NCBI Taxonomy" id="2269504"/>
    <lineage>
        <taxon>Bacteria</taxon>
        <taxon>Pseudomonadati</taxon>
        <taxon>Pseudomonadota</taxon>
        <taxon>Gammaproteobacteria</taxon>
        <taxon>Lysobacterales</taxon>
        <taxon>Lysobacteraceae</taxon>
        <taxon>Arenimonas</taxon>
    </lineage>
</organism>
<dbReference type="InterPro" id="IPR039425">
    <property type="entry name" value="RNA_pol_sigma-70-like"/>
</dbReference>
<keyword evidence="3 6" id="KW-0731">Sigma factor</keyword>
<keyword evidence="2 6" id="KW-0805">Transcription regulation</keyword>
<feature type="domain" description="RNA polymerase sigma factor 70 region 4 type 2" evidence="9">
    <location>
        <begin position="128"/>
        <end position="179"/>
    </location>
</feature>
<keyword evidence="7" id="KW-0812">Transmembrane</keyword>
<evidence type="ECO:0000256" key="1">
    <source>
        <dbReference type="ARBA" id="ARBA00010641"/>
    </source>
</evidence>
<dbReference type="InterPro" id="IPR014284">
    <property type="entry name" value="RNA_pol_sigma-70_dom"/>
</dbReference>
<dbReference type="CDD" id="cd06171">
    <property type="entry name" value="Sigma70_r4"/>
    <property type="match status" value="1"/>
</dbReference>
<evidence type="ECO:0000256" key="3">
    <source>
        <dbReference type="ARBA" id="ARBA00023082"/>
    </source>
</evidence>
<dbReference type="NCBIfam" id="TIGR02937">
    <property type="entry name" value="sigma70-ECF"/>
    <property type="match status" value="1"/>
</dbReference>
<evidence type="ECO:0000259" key="9">
    <source>
        <dbReference type="Pfam" id="PF08281"/>
    </source>
</evidence>
<feature type="transmembrane region" description="Helical" evidence="7">
    <location>
        <begin position="306"/>
        <end position="324"/>
    </location>
</feature>
<dbReference type="Gene3D" id="1.10.10.10">
    <property type="entry name" value="Winged helix-like DNA-binding domain superfamily/Winged helix DNA-binding domain"/>
    <property type="match status" value="1"/>
</dbReference>
<dbReference type="InterPro" id="IPR013325">
    <property type="entry name" value="RNA_pol_sigma_r2"/>
</dbReference>
<evidence type="ECO:0000256" key="4">
    <source>
        <dbReference type="ARBA" id="ARBA00023125"/>
    </source>
</evidence>
<feature type="transmembrane region" description="Helical" evidence="7">
    <location>
        <begin position="238"/>
        <end position="260"/>
    </location>
</feature>
<protein>
    <recommendedName>
        <fullName evidence="6">RNA polymerase sigma factor</fullName>
    </recommendedName>
</protein>